<protein>
    <submittedName>
        <fullName evidence="2">Hypothetical cytosolic protein</fullName>
    </submittedName>
</protein>
<proteinExistence type="predicted"/>
<dbReference type="HOGENOM" id="CLU_1085547_0_0_7"/>
<dbReference type="GO" id="GO:0003677">
    <property type="term" value="F:DNA binding"/>
    <property type="evidence" value="ECO:0007669"/>
    <property type="project" value="InterPro"/>
</dbReference>
<dbReference type="Gene3D" id="1.20.5.340">
    <property type="match status" value="1"/>
</dbReference>
<keyword evidence="1" id="KW-0175">Coiled coil</keyword>
<dbReference type="Proteomes" id="UP000001933">
    <property type="component" value="Chromosome"/>
</dbReference>
<dbReference type="SUPFAM" id="SSF47413">
    <property type="entry name" value="lambda repressor-like DNA-binding domains"/>
    <property type="match status" value="1"/>
</dbReference>
<organism evidence="2 3">
    <name type="scientific">Syntrophus aciditrophicus (strain SB)</name>
    <dbReference type="NCBI Taxonomy" id="56780"/>
    <lineage>
        <taxon>Bacteria</taxon>
        <taxon>Pseudomonadati</taxon>
        <taxon>Thermodesulfobacteriota</taxon>
        <taxon>Syntrophia</taxon>
        <taxon>Syntrophales</taxon>
        <taxon>Syntrophaceae</taxon>
        <taxon>Syntrophus</taxon>
    </lineage>
</organism>
<accession>Q2LQE0</accession>
<reference evidence="2 3" key="1">
    <citation type="journal article" date="2007" name="Proc. Natl. Acad. Sci. U.S.A.">
        <title>The genome of Syntrophus aciditrophicus: life at the thermodynamic limit of microbial growth.</title>
        <authorList>
            <person name="McInerney M.J."/>
            <person name="Rohlin L."/>
            <person name="Mouttaki H."/>
            <person name="Kim U."/>
            <person name="Krupp R.S."/>
            <person name="Rios-Hernandez L."/>
            <person name="Sieber J."/>
            <person name="Struchtemeyer C.G."/>
            <person name="Bhattacharyya A."/>
            <person name="Campbell J.W."/>
            <person name="Gunsalus R.P."/>
        </authorList>
    </citation>
    <scope>NUCLEOTIDE SEQUENCE [LARGE SCALE GENOMIC DNA]</scope>
    <source>
        <strain evidence="2 3">SB</strain>
    </source>
</reference>
<dbReference type="RefSeq" id="WP_011416428.1">
    <property type="nucleotide sequence ID" value="NC_007759.1"/>
</dbReference>
<dbReference type="InParanoid" id="Q2LQE0"/>
<dbReference type="AlphaFoldDB" id="Q2LQE0"/>
<dbReference type="OrthoDB" id="1524186at2"/>
<evidence type="ECO:0000313" key="2">
    <source>
        <dbReference type="EMBL" id="ABC76394.1"/>
    </source>
</evidence>
<name>Q2LQE0_SYNAS</name>
<dbReference type="EMBL" id="CP000252">
    <property type="protein sequence ID" value="ABC76394.1"/>
    <property type="molecule type" value="Genomic_DNA"/>
</dbReference>
<dbReference type="STRING" id="56780.SYN_02331"/>
<evidence type="ECO:0000313" key="3">
    <source>
        <dbReference type="Proteomes" id="UP000001933"/>
    </source>
</evidence>
<keyword evidence="3" id="KW-1185">Reference proteome</keyword>
<feature type="coiled-coil region" evidence="1">
    <location>
        <begin position="178"/>
        <end position="233"/>
    </location>
</feature>
<dbReference type="KEGG" id="sat:SYN_02331"/>
<gene>
    <name evidence="2" type="ORF">SYN_02331</name>
</gene>
<evidence type="ECO:0000256" key="1">
    <source>
        <dbReference type="SAM" id="Coils"/>
    </source>
</evidence>
<dbReference type="InterPro" id="IPR010982">
    <property type="entry name" value="Lambda_DNA-bd_dom_sf"/>
</dbReference>
<sequence>MSSNLTERVAWAIETIKADRDLDEGITDIKLAKILGTNKDTLAAYRNKKGLLKGEVIERIVEHYHFNPMWLFHGEGEPFPGARQKYPEVCGPPEQSGSPVPEPPTVPRTISAPSAETGEISIGDDVTLAIQVLSSGTPYATALHLNIRSFADAVADRGRIAHVEQMQAEMEAKSRSFEERMQSMMTAMKEEIAGLNSEIVTLREENAGLKAEIKVLREENTALKEEIGILRKENAYLKEKLTKSDWPAGAAGEGAA</sequence>